<name>A0A918SG13_9HYPH</name>
<accession>A0A918SG13</accession>
<evidence type="ECO:0000313" key="2">
    <source>
        <dbReference type="Proteomes" id="UP000646579"/>
    </source>
</evidence>
<protein>
    <submittedName>
        <fullName evidence="1">Coproporphyrinogen III oxidase</fullName>
    </submittedName>
</protein>
<organism evidence="1 2">
    <name type="scientific">Devosia pacifica</name>
    <dbReference type="NCBI Taxonomy" id="1335967"/>
    <lineage>
        <taxon>Bacteria</taxon>
        <taxon>Pseudomonadati</taxon>
        <taxon>Pseudomonadota</taxon>
        <taxon>Alphaproteobacteria</taxon>
        <taxon>Hyphomicrobiales</taxon>
        <taxon>Devosiaceae</taxon>
        <taxon>Devosia</taxon>
    </lineage>
</organism>
<dbReference type="InterPro" id="IPR036249">
    <property type="entry name" value="Thioredoxin-like_sf"/>
</dbReference>
<gene>
    <name evidence="1" type="ORF">GCM10007989_38410</name>
</gene>
<proteinExistence type="predicted"/>
<keyword evidence="2" id="KW-1185">Reference proteome</keyword>
<dbReference type="AlphaFoldDB" id="A0A918SG13"/>
<dbReference type="Proteomes" id="UP000646579">
    <property type="component" value="Unassembled WGS sequence"/>
</dbReference>
<dbReference type="PANTHER" id="PTHR36057:SF1">
    <property type="entry name" value="LIPOPROTEIN LIPID ATTACHMENT SITE-LIKE PROTEIN, PUTATIVE (DUF1223)-RELATED"/>
    <property type="match status" value="1"/>
</dbReference>
<dbReference type="SUPFAM" id="SSF52833">
    <property type="entry name" value="Thioredoxin-like"/>
    <property type="match status" value="1"/>
</dbReference>
<dbReference type="PANTHER" id="PTHR36057">
    <property type="match status" value="1"/>
</dbReference>
<dbReference type="EMBL" id="BMZE01000006">
    <property type="protein sequence ID" value="GHA38980.1"/>
    <property type="molecule type" value="Genomic_DNA"/>
</dbReference>
<reference evidence="1" key="2">
    <citation type="submission" date="2020-09" db="EMBL/GenBank/DDBJ databases">
        <authorList>
            <person name="Sun Q."/>
            <person name="Kim S."/>
        </authorList>
    </citation>
    <scope>NUCLEOTIDE SEQUENCE</scope>
    <source>
        <strain evidence="1">KCTC 32437</strain>
    </source>
</reference>
<sequence>MIFVSGGGGVGGAELIGPPKAVLELFTSQGCPFSPDADRLVSQLAERGDVIALNYHVDYWDYIGWKDTFGNPANAELQRNYAALWGASKLYTPQLVISGTSGMLGSDETGAVKAIEAAGMMRQVELVQNGDSLNIIIPEHAGGRPSVVWLVTYIEQETVSIEAGDNAGRTLSYDHIVTNRAPLAALGAGMGAQFSLEIGRALPELKTGLAILVQEDIGGMPGPITGANAFER</sequence>
<comment type="caution">
    <text evidence="1">The sequence shown here is derived from an EMBL/GenBank/DDBJ whole genome shotgun (WGS) entry which is preliminary data.</text>
</comment>
<reference evidence="1" key="1">
    <citation type="journal article" date="2014" name="Int. J. Syst. Evol. Microbiol.">
        <title>Complete genome sequence of Corynebacterium casei LMG S-19264T (=DSM 44701T), isolated from a smear-ripened cheese.</title>
        <authorList>
            <consortium name="US DOE Joint Genome Institute (JGI-PGF)"/>
            <person name="Walter F."/>
            <person name="Albersmeier A."/>
            <person name="Kalinowski J."/>
            <person name="Ruckert C."/>
        </authorList>
    </citation>
    <scope>NUCLEOTIDE SEQUENCE</scope>
    <source>
        <strain evidence="1">KCTC 32437</strain>
    </source>
</reference>
<evidence type="ECO:0000313" key="1">
    <source>
        <dbReference type="EMBL" id="GHA38980.1"/>
    </source>
</evidence>
<dbReference type="InterPro" id="IPR010634">
    <property type="entry name" value="DUF1223"/>
</dbReference>
<dbReference type="Pfam" id="PF06764">
    <property type="entry name" value="DUF1223"/>
    <property type="match status" value="1"/>
</dbReference>